<accession>A0A4R2AVL9</accession>
<sequence>MEAYIGRMSRTLSLVDQLARNAKRQQDAYAELTKALGAGDPVGRERAQAKITELTAEYQRLSDALRLSELEAREIATPRARKPSKPLRELALDALDDLGVPAAPALVADLTAALTGDRPSPSRFASLRRDEENAARRNLAARPAWIVPAISASELTAIPRLLTSSSWSLERRIIGSRSMRTDNLRVAISLAHRLAQLREIGAAEATRVERLLFPFARSIPGANDTGQPIDPKRVIEAAQAELTILEEADLAERQSAAARLSSSSTFLKLWGRPIVVDTKAVERAIR</sequence>
<gene>
    <name evidence="2" type="ORF">EV184_13732</name>
</gene>
<evidence type="ECO:0000256" key="1">
    <source>
        <dbReference type="SAM" id="Coils"/>
    </source>
</evidence>
<protein>
    <submittedName>
        <fullName evidence="2">Uncharacterized protein</fullName>
    </submittedName>
</protein>
<comment type="caution">
    <text evidence="2">The sequence shown here is derived from an EMBL/GenBank/DDBJ whole genome shotgun (WGS) entry which is preliminary data.</text>
</comment>
<name>A0A4R2AVL9_9HYPH</name>
<evidence type="ECO:0000313" key="2">
    <source>
        <dbReference type="EMBL" id="TCN17655.1"/>
    </source>
</evidence>
<organism evidence="2 3">
    <name type="scientific">Sinorhizobium americanum</name>
    <dbReference type="NCBI Taxonomy" id="194963"/>
    <lineage>
        <taxon>Bacteria</taxon>
        <taxon>Pseudomonadati</taxon>
        <taxon>Pseudomonadota</taxon>
        <taxon>Alphaproteobacteria</taxon>
        <taxon>Hyphomicrobiales</taxon>
        <taxon>Rhizobiaceae</taxon>
        <taxon>Sinorhizobium/Ensifer group</taxon>
        <taxon>Sinorhizobium</taxon>
    </lineage>
</organism>
<keyword evidence="1" id="KW-0175">Coiled coil</keyword>
<feature type="coiled-coil region" evidence="1">
    <location>
        <begin position="15"/>
        <end position="71"/>
    </location>
</feature>
<dbReference type="AlphaFoldDB" id="A0A4R2AVL9"/>
<proteinExistence type="predicted"/>
<reference evidence="2 3" key="1">
    <citation type="submission" date="2019-03" db="EMBL/GenBank/DDBJ databases">
        <title>Genomic Encyclopedia of Type Strains, Phase IV (KMG-V): Genome sequencing to study the core and pangenomes of soil and plant-associated prokaryotes.</title>
        <authorList>
            <person name="Whitman W."/>
        </authorList>
    </citation>
    <scope>NUCLEOTIDE SEQUENCE [LARGE SCALE GENOMIC DNA]</scope>
    <source>
        <strain evidence="2 3">23C40</strain>
    </source>
</reference>
<evidence type="ECO:0000313" key="3">
    <source>
        <dbReference type="Proteomes" id="UP000295043"/>
    </source>
</evidence>
<dbReference type="EMBL" id="SLVU01000037">
    <property type="protein sequence ID" value="TCN17655.1"/>
    <property type="molecule type" value="Genomic_DNA"/>
</dbReference>
<dbReference type="Proteomes" id="UP000295043">
    <property type="component" value="Unassembled WGS sequence"/>
</dbReference>